<dbReference type="PROSITE" id="PS00198">
    <property type="entry name" value="4FE4S_FER_1"/>
    <property type="match status" value="2"/>
</dbReference>
<keyword evidence="1" id="KW-0004">4Fe-4S</keyword>
<dbReference type="InterPro" id="IPR017900">
    <property type="entry name" value="4Fe4S_Fe_S_CS"/>
</dbReference>
<accession>A0A518H8F3</accession>
<dbReference type="AlphaFoldDB" id="A0A518H8F3"/>
<dbReference type="FunFam" id="3.30.70.20:FF:000035">
    <property type="entry name" value="Iron hydrogenase 1"/>
    <property type="match status" value="1"/>
</dbReference>
<evidence type="ECO:0000256" key="1">
    <source>
        <dbReference type="ARBA" id="ARBA00022485"/>
    </source>
</evidence>
<evidence type="ECO:0000256" key="4">
    <source>
        <dbReference type="ARBA" id="ARBA00023004"/>
    </source>
</evidence>
<organism evidence="9 10">
    <name type="scientific">Tautonia plasticadhaerens</name>
    <dbReference type="NCBI Taxonomy" id="2527974"/>
    <lineage>
        <taxon>Bacteria</taxon>
        <taxon>Pseudomonadati</taxon>
        <taxon>Planctomycetota</taxon>
        <taxon>Planctomycetia</taxon>
        <taxon>Isosphaerales</taxon>
        <taxon>Isosphaeraceae</taxon>
        <taxon>Tautonia</taxon>
    </lineage>
</organism>
<evidence type="ECO:0000259" key="7">
    <source>
        <dbReference type="PROSITE" id="PS51085"/>
    </source>
</evidence>
<feature type="domain" description="4Fe-4S ferredoxin-type" evidence="8">
    <location>
        <begin position="670"/>
        <end position="700"/>
    </location>
</feature>
<dbReference type="PROSITE" id="PS00889">
    <property type="entry name" value="CNMP_BINDING_2"/>
    <property type="match status" value="1"/>
</dbReference>
<dbReference type="InterPro" id="IPR001041">
    <property type="entry name" value="2Fe-2S_ferredoxin-type"/>
</dbReference>
<dbReference type="InterPro" id="IPR017896">
    <property type="entry name" value="4Fe4S_Fe-S-bd"/>
</dbReference>
<proteinExistence type="predicted"/>
<keyword evidence="9" id="KW-0560">Oxidoreductase</keyword>
<protein>
    <submittedName>
        <fullName evidence="9">NADP-reducing hydrogenase subunit HndC</fullName>
        <ecNumber evidence="9">1.12.1.3</ecNumber>
    </submittedName>
</protein>
<feature type="domain" description="Cyclic nucleotide-binding" evidence="6">
    <location>
        <begin position="447"/>
        <end position="558"/>
    </location>
</feature>
<dbReference type="InterPro" id="IPR050294">
    <property type="entry name" value="RnfB_subfamily"/>
</dbReference>
<gene>
    <name evidence="9" type="primary">hndD</name>
    <name evidence="9" type="ORF">ElP_50650</name>
</gene>
<dbReference type="PANTHER" id="PTHR42859">
    <property type="entry name" value="OXIDOREDUCTASE"/>
    <property type="match status" value="1"/>
</dbReference>
<keyword evidence="4" id="KW-0408">Iron</keyword>
<feature type="domain" description="Cyclic nucleotide-binding" evidence="6">
    <location>
        <begin position="262"/>
        <end position="409"/>
    </location>
</feature>
<dbReference type="CDD" id="cd16367">
    <property type="entry name" value="DMSOR_beta_like"/>
    <property type="match status" value="1"/>
</dbReference>
<feature type="domain" description="4Fe-4S ferredoxin-type" evidence="8">
    <location>
        <begin position="170"/>
        <end position="189"/>
    </location>
</feature>
<keyword evidence="2" id="KW-0479">Metal-binding</keyword>
<dbReference type="InterPro" id="IPR036010">
    <property type="entry name" value="2Fe-2S_ferredoxin-like_sf"/>
</dbReference>
<dbReference type="Gene3D" id="2.60.120.10">
    <property type="entry name" value="Jelly Rolls"/>
    <property type="match status" value="2"/>
</dbReference>
<feature type="domain" description="4Fe-4S ferredoxin-type" evidence="8">
    <location>
        <begin position="604"/>
        <end position="636"/>
    </location>
</feature>
<dbReference type="EMBL" id="CP036426">
    <property type="protein sequence ID" value="QDV37132.1"/>
    <property type="molecule type" value="Genomic_DNA"/>
</dbReference>
<keyword evidence="10" id="KW-1185">Reference proteome</keyword>
<dbReference type="Gene3D" id="3.30.70.20">
    <property type="match status" value="3"/>
</dbReference>
<dbReference type="PROSITE" id="PS50042">
    <property type="entry name" value="CNMP_BINDING_3"/>
    <property type="match status" value="2"/>
</dbReference>
<evidence type="ECO:0000256" key="2">
    <source>
        <dbReference type="ARBA" id="ARBA00022723"/>
    </source>
</evidence>
<dbReference type="GO" id="GO:0050583">
    <property type="term" value="F:hydrogen dehydrogenase (NADP+) activity"/>
    <property type="evidence" value="ECO:0007669"/>
    <property type="project" value="UniProtKB-EC"/>
</dbReference>
<evidence type="ECO:0000256" key="5">
    <source>
        <dbReference type="ARBA" id="ARBA00023014"/>
    </source>
</evidence>
<dbReference type="SUPFAM" id="SSF51206">
    <property type="entry name" value="cAMP-binding domain-like"/>
    <property type="match status" value="2"/>
</dbReference>
<dbReference type="InterPro" id="IPR018490">
    <property type="entry name" value="cNMP-bd_dom_sf"/>
</dbReference>
<evidence type="ECO:0000259" key="8">
    <source>
        <dbReference type="PROSITE" id="PS51379"/>
    </source>
</evidence>
<dbReference type="Pfam" id="PF00027">
    <property type="entry name" value="cNMP_binding"/>
    <property type="match status" value="2"/>
</dbReference>
<dbReference type="GO" id="GO:0046872">
    <property type="term" value="F:metal ion binding"/>
    <property type="evidence" value="ECO:0007669"/>
    <property type="project" value="UniProtKB-KW"/>
</dbReference>
<evidence type="ECO:0000313" key="10">
    <source>
        <dbReference type="Proteomes" id="UP000317835"/>
    </source>
</evidence>
<evidence type="ECO:0000313" key="9">
    <source>
        <dbReference type="EMBL" id="QDV37132.1"/>
    </source>
</evidence>
<dbReference type="RefSeq" id="WP_145274498.1">
    <property type="nucleotide sequence ID" value="NZ_CP036426.1"/>
</dbReference>
<sequence length="770" mass="85463">MNPAHGSVNRPVSLTIDGRQVTVPEGTTIFDAATRAFVRQAGDHNPIPILCHREHMTPVAVCRVCTVDVSVNGRQEFRLAPACQREVADGMEVRTHEASDRVRDAVKMLIELLLADYPDPEAARASRLTKQGQARGEGNDELIELAERLDVKAPRFFRSRRERPVDESSMVIAVDHNACILCDRCIRACNDVRENHVIGRTGKGYRSRIAFDLDDPMGDSSCVACGECMISCPTGALLSKHNVLTRPPSGTVTTEELAAHPLFAGVSRAFLDFNEGAVVRKRFKKGDVVCREGDYDATAFYIEDGEVEIFIGSPFKHVKDQRGLNSWNPFARVRKSSLAGRGEDRRDDEQEVEYISIDAPVVLRYDKPVATMGEGAIFGEMACMSSYPRSATVVAQTECTLLELGRNVLYILQRGKFSKAQLDDRYRQNALDNHLRGASVFARVARNEDEFKKLVEFLRPRVDLVRVNNGEVIFRQGDPADAYYLIRIGFVKVSQGRPGGEFVLSYLGPGKSFGEIGLMGHIPDIRELAPPGIRTATCTALDHVDLVRIKGEDFRLLLEQFPGVRKSFVEYAVTILKQNEQMIRRINEDSLGDFLQQGLMNAQSVLVLDLEKCTRCDECTKACADSHGGVTRLIREGLRFDKFLVASSCRSCLDPYCMVGCPVNSIRRRGSLEIIIEDWCIGCGKCAENCPYGNINMHPFPTGQAVIDDRTGRRVPVLQQKATTCDLCRELDGQPSCVYACPHDAAHRMKGSDLAREIGIVVSPPSIRST</sequence>
<feature type="domain" description="4Fe-4S ferredoxin-type" evidence="8">
    <location>
        <begin position="214"/>
        <end position="242"/>
    </location>
</feature>
<dbReference type="Pfam" id="PF13510">
    <property type="entry name" value="Fer2_4"/>
    <property type="match status" value="1"/>
</dbReference>
<dbReference type="KEGG" id="tpla:ElP_50650"/>
<dbReference type="PANTHER" id="PTHR42859:SF17">
    <property type="entry name" value="ELECTRON TRANSPORT PROTEIN HYDN-RELATED"/>
    <property type="match status" value="1"/>
</dbReference>
<dbReference type="Proteomes" id="UP000317835">
    <property type="component" value="Chromosome"/>
</dbReference>
<evidence type="ECO:0000259" key="6">
    <source>
        <dbReference type="PROSITE" id="PS50042"/>
    </source>
</evidence>
<dbReference type="OrthoDB" id="9810688at2"/>
<dbReference type="Gene3D" id="3.10.20.740">
    <property type="match status" value="1"/>
</dbReference>
<keyword evidence="3" id="KW-0677">Repeat</keyword>
<dbReference type="SUPFAM" id="SSF54292">
    <property type="entry name" value="2Fe-2S ferredoxin-like"/>
    <property type="match status" value="1"/>
</dbReference>
<dbReference type="InterPro" id="IPR000595">
    <property type="entry name" value="cNMP-bd_dom"/>
</dbReference>
<dbReference type="CDD" id="cd00207">
    <property type="entry name" value="fer2"/>
    <property type="match status" value="1"/>
</dbReference>
<dbReference type="GO" id="GO:0051539">
    <property type="term" value="F:4 iron, 4 sulfur cluster binding"/>
    <property type="evidence" value="ECO:0007669"/>
    <property type="project" value="UniProtKB-KW"/>
</dbReference>
<dbReference type="PROSITE" id="PS51085">
    <property type="entry name" value="2FE2S_FER_2"/>
    <property type="match status" value="1"/>
</dbReference>
<reference evidence="9 10" key="1">
    <citation type="submission" date="2019-02" db="EMBL/GenBank/DDBJ databases">
        <title>Deep-cultivation of Planctomycetes and their phenomic and genomic characterization uncovers novel biology.</title>
        <authorList>
            <person name="Wiegand S."/>
            <person name="Jogler M."/>
            <person name="Boedeker C."/>
            <person name="Pinto D."/>
            <person name="Vollmers J."/>
            <person name="Rivas-Marin E."/>
            <person name="Kohn T."/>
            <person name="Peeters S.H."/>
            <person name="Heuer A."/>
            <person name="Rast P."/>
            <person name="Oberbeckmann S."/>
            <person name="Bunk B."/>
            <person name="Jeske O."/>
            <person name="Meyerdierks A."/>
            <person name="Storesund J.E."/>
            <person name="Kallscheuer N."/>
            <person name="Luecker S."/>
            <person name="Lage O.M."/>
            <person name="Pohl T."/>
            <person name="Merkel B.J."/>
            <person name="Hornburger P."/>
            <person name="Mueller R.-W."/>
            <person name="Bruemmer F."/>
            <person name="Labrenz M."/>
            <person name="Spormann A.M."/>
            <person name="Op den Camp H."/>
            <person name="Overmann J."/>
            <person name="Amann R."/>
            <person name="Jetten M.S.M."/>
            <person name="Mascher T."/>
            <person name="Medema M.H."/>
            <person name="Devos D.P."/>
            <person name="Kaster A.-K."/>
            <person name="Ovreas L."/>
            <person name="Rohde M."/>
            <person name="Galperin M.Y."/>
            <person name="Jogler C."/>
        </authorList>
    </citation>
    <scope>NUCLEOTIDE SEQUENCE [LARGE SCALE GENOMIC DNA]</scope>
    <source>
        <strain evidence="9 10">ElP</strain>
    </source>
</reference>
<dbReference type="Pfam" id="PF12800">
    <property type="entry name" value="Fer4_4"/>
    <property type="match status" value="1"/>
</dbReference>
<feature type="domain" description="2Fe-2S ferredoxin-type" evidence="7">
    <location>
        <begin position="10"/>
        <end position="99"/>
    </location>
</feature>
<keyword evidence="5" id="KW-0411">Iron-sulfur</keyword>
<dbReference type="SUPFAM" id="SSF54862">
    <property type="entry name" value="4Fe-4S ferredoxins"/>
    <property type="match status" value="2"/>
</dbReference>
<evidence type="ECO:0000256" key="3">
    <source>
        <dbReference type="ARBA" id="ARBA00022737"/>
    </source>
</evidence>
<dbReference type="CDD" id="cd00038">
    <property type="entry name" value="CAP_ED"/>
    <property type="match status" value="2"/>
</dbReference>
<name>A0A518H8F3_9BACT</name>
<dbReference type="InterPro" id="IPR014710">
    <property type="entry name" value="RmlC-like_jellyroll"/>
</dbReference>
<dbReference type="EC" id="1.12.1.3" evidence="9"/>
<dbReference type="PROSITE" id="PS51379">
    <property type="entry name" value="4FE4S_FER_2"/>
    <property type="match status" value="4"/>
</dbReference>
<dbReference type="Pfam" id="PF12838">
    <property type="entry name" value="Fer4_7"/>
    <property type="match status" value="2"/>
</dbReference>
<dbReference type="InterPro" id="IPR018488">
    <property type="entry name" value="cNMP-bd_CS"/>
</dbReference>
<dbReference type="SMART" id="SM00100">
    <property type="entry name" value="cNMP"/>
    <property type="match status" value="2"/>
</dbReference>